<dbReference type="EMBL" id="FPHM01000206">
    <property type="protein sequence ID" value="SFV71149.1"/>
    <property type="molecule type" value="Genomic_DNA"/>
</dbReference>
<sequence length="66" mass="7611">MKAIINIYTQYTYEKKWTKTSEKEALRMISEEMPDTDAEGTLKYIVSQISKGKTITLGTCKFRNSP</sequence>
<evidence type="ECO:0000313" key="1">
    <source>
        <dbReference type="EMBL" id="SFV71149.1"/>
    </source>
</evidence>
<gene>
    <name evidence="1" type="ORF">MNB_SV-13-2214</name>
</gene>
<dbReference type="AlphaFoldDB" id="A0A1W1CZD7"/>
<name>A0A1W1CZD7_9ZZZZ</name>
<reference evidence="1" key="1">
    <citation type="submission" date="2016-10" db="EMBL/GenBank/DDBJ databases">
        <authorList>
            <person name="de Groot N.N."/>
        </authorList>
    </citation>
    <scope>NUCLEOTIDE SEQUENCE</scope>
</reference>
<accession>A0A1W1CZD7</accession>
<protein>
    <submittedName>
        <fullName evidence="1">Uncharacterized protein</fullName>
    </submittedName>
</protein>
<organism evidence="1">
    <name type="scientific">hydrothermal vent metagenome</name>
    <dbReference type="NCBI Taxonomy" id="652676"/>
    <lineage>
        <taxon>unclassified sequences</taxon>
        <taxon>metagenomes</taxon>
        <taxon>ecological metagenomes</taxon>
    </lineage>
</organism>
<proteinExistence type="predicted"/>